<keyword evidence="1" id="KW-0732">Signal</keyword>
<dbReference type="Proteomes" id="UP000307749">
    <property type="component" value="Unassembled WGS sequence"/>
</dbReference>
<dbReference type="AlphaFoldDB" id="A0A4S3KJ50"/>
<dbReference type="Gene3D" id="3.30.310.70">
    <property type="entry name" value="TT1751-like domain"/>
    <property type="match status" value="1"/>
</dbReference>
<evidence type="ECO:0000313" key="3">
    <source>
        <dbReference type="Proteomes" id="UP000307749"/>
    </source>
</evidence>
<gene>
    <name evidence="2" type="ORF">B1806_12695</name>
</gene>
<dbReference type="EMBL" id="MWQO01000045">
    <property type="protein sequence ID" value="THD08805.1"/>
    <property type="molecule type" value="Genomic_DNA"/>
</dbReference>
<dbReference type="InterPro" id="IPR035923">
    <property type="entry name" value="TT1751-like_sf"/>
</dbReference>
<reference evidence="2 3" key="1">
    <citation type="submission" date="2017-02" db="EMBL/GenBank/DDBJ databases">
        <title>Whole genome sequencing of Metallibacterium scheffleri DSM 24874 (T).</title>
        <authorList>
            <person name="Kumar S."/>
            <person name="Patil P."/>
            <person name="Patil P.B."/>
        </authorList>
    </citation>
    <scope>NUCLEOTIDE SEQUENCE [LARGE SCALE GENOMIC DNA]</scope>
    <source>
        <strain evidence="2 3">DSM 24874</strain>
    </source>
</reference>
<name>A0A4S3KJ50_9GAMM</name>
<protein>
    <submittedName>
        <fullName evidence="2">Uncharacterized protein</fullName>
    </submittedName>
</protein>
<feature type="chain" id="PRO_5020961839" evidence="1">
    <location>
        <begin position="25"/>
        <end position="324"/>
    </location>
</feature>
<evidence type="ECO:0000256" key="1">
    <source>
        <dbReference type="SAM" id="SignalP"/>
    </source>
</evidence>
<sequence>MRLRSVSSIAVVALLLLGLNQAHAAERLKPFELAYTTSGDMAQVVTQVEKQLTDHGFSIVGSYAPYSDAAFPAGETVSAEVIGVTNPALLAAAAETKFGGYAVVQRVSVTRVVSKGATQIQVAYTNPSYMANAYRLKSDLRGVAADLGKALGAQQAYGSKKGLTAADLRDYHYKFLMPYFDDAHHLAKYDSYAQALSAVKAGLAAHNGGASEVYEVAIPGKEQTLFGVALAGTTGNKCSGDEYIMSRIDFRALKSTAHLPYDILVSGGRVYALAVKFRIAINFPDLSMMGSNSFMSIMCAPDSIEKALKAVARGSTAATSTQQD</sequence>
<proteinExistence type="predicted"/>
<accession>A0A4S3KJ50</accession>
<keyword evidence="3" id="KW-1185">Reference proteome</keyword>
<feature type="signal peptide" evidence="1">
    <location>
        <begin position="1"/>
        <end position="24"/>
    </location>
</feature>
<evidence type="ECO:0000313" key="2">
    <source>
        <dbReference type="EMBL" id="THD08805.1"/>
    </source>
</evidence>
<dbReference type="OrthoDB" id="9814711at2"/>
<dbReference type="SUPFAM" id="SSF103247">
    <property type="entry name" value="TT1751-like"/>
    <property type="match status" value="1"/>
</dbReference>
<dbReference type="STRING" id="993689.GCA_002077135_02445"/>
<organism evidence="2 3">
    <name type="scientific">Metallibacterium scheffleri</name>
    <dbReference type="NCBI Taxonomy" id="993689"/>
    <lineage>
        <taxon>Bacteria</taxon>
        <taxon>Pseudomonadati</taxon>
        <taxon>Pseudomonadota</taxon>
        <taxon>Gammaproteobacteria</taxon>
        <taxon>Lysobacterales</taxon>
        <taxon>Rhodanobacteraceae</taxon>
        <taxon>Metallibacterium</taxon>
    </lineage>
</organism>
<comment type="caution">
    <text evidence="2">The sequence shown here is derived from an EMBL/GenBank/DDBJ whole genome shotgun (WGS) entry which is preliminary data.</text>
</comment>